<dbReference type="Pfam" id="PF05938">
    <property type="entry name" value="Self-incomp_S1"/>
    <property type="match status" value="2"/>
</dbReference>
<accession>A0A484LSM0</accession>
<evidence type="ECO:0000256" key="6">
    <source>
        <dbReference type="RuleBase" id="RU367044"/>
    </source>
</evidence>
<keyword evidence="4 6" id="KW-0964">Secreted</keyword>
<evidence type="ECO:0000313" key="7">
    <source>
        <dbReference type="EMBL" id="VFQ79227.1"/>
    </source>
</evidence>
<keyword evidence="5 6" id="KW-0732">Signal</keyword>
<evidence type="ECO:0000256" key="4">
    <source>
        <dbReference type="ARBA" id="ARBA00022525"/>
    </source>
</evidence>
<dbReference type="AlphaFoldDB" id="A0A484LSM0"/>
<dbReference type="Proteomes" id="UP000595140">
    <property type="component" value="Unassembled WGS sequence"/>
</dbReference>
<comment type="similarity">
    <text evidence="2 6">Belongs to the plant self-incompatibility (S1) protein family.</text>
</comment>
<feature type="signal peptide" evidence="6">
    <location>
        <begin position="1"/>
        <end position="32"/>
    </location>
</feature>
<dbReference type="EMBL" id="OOIL02001902">
    <property type="protein sequence ID" value="VFQ79227.1"/>
    <property type="molecule type" value="Genomic_DNA"/>
</dbReference>
<gene>
    <name evidence="7" type="ORF">CCAM_LOCUS21003</name>
</gene>
<comment type="subcellular location">
    <subcellularLocation>
        <location evidence="1 6">Secreted</location>
    </subcellularLocation>
</comment>
<evidence type="ECO:0000256" key="2">
    <source>
        <dbReference type="ARBA" id="ARBA00005581"/>
    </source>
</evidence>
<evidence type="ECO:0000256" key="1">
    <source>
        <dbReference type="ARBA" id="ARBA00004613"/>
    </source>
</evidence>
<feature type="chain" id="PRO_5025090154" description="S-protein homolog" evidence="6">
    <location>
        <begin position="33"/>
        <end position="270"/>
    </location>
</feature>
<keyword evidence="8" id="KW-1185">Reference proteome</keyword>
<reference evidence="7 8" key="1">
    <citation type="submission" date="2018-04" db="EMBL/GenBank/DDBJ databases">
        <authorList>
            <person name="Vogel A."/>
        </authorList>
    </citation>
    <scope>NUCLEOTIDE SEQUENCE [LARGE SCALE GENOMIC DNA]</scope>
</reference>
<name>A0A484LSM0_9ASTE</name>
<dbReference type="InterPro" id="IPR010264">
    <property type="entry name" value="Self-incomp_S1"/>
</dbReference>
<dbReference type="GO" id="GO:0005576">
    <property type="term" value="C:extracellular region"/>
    <property type="evidence" value="ECO:0007669"/>
    <property type="project" value="UniProtKB-SubCell"/>
</dbReference>
<dbReference type="GO" id="GO:0060320">
    <property type="term" value="P:rejection of self pollen"/>
    <property type="evidence" value="ECO:0007669"/>
    <property type="project" value="UniProtKB-KW"/>
</dbReference>
<dbReference type="OrthoDB" id="1292261at2759"/>
<dbReference type="PANTHER" id="PTHR31232">
    <property type="match status" value="1"/>
</dbReference>
<sequence length="270" mass="31504">MMMCSRSFFILPVTTIIISCAIMAPHLQTASANPKKVVRILDSIPTNNPVQPMKPLLVHCKSKDTDLGAWAMNENDEREFHFRVNIWGTTLFWCEFNWGVKARDVVVFNAQEGQCGGERYCNWIVKTDGFYFAKGESPKDSDFTASAGPKKVVRITDLIPTHNSVQPPKVLNVHCKSKDDDLGLWTMTENQSREFHFRVNYWWTTLFWCRFDWGDKFANFVVFDANSRDGYDCRRERYCNWQVKTDGFYFAKGEFPKDSDFVRKAYWMDK</sequence>
<evidence type="ECO:0000256" key="3">
    <source>
        <dbReference type="ARBA" id="ARBA00022471"/>
    </source>
</evidence>
<proteinExistence type="inferred from homology"/>
<protein>
    <recommendedName>
        <fullName evidence="6">S-protein homolog</fullName>
    </recommendedName>
</protein>
<dbReference type="PROSITE" id="PS51257">
    <property type="entry name" value="PROKAR_LIPOPROTEIN"/>
    <property type="match status" value="1"/>
</dbReference>
<evidence type="ECO:0000313" key="8">
    <source>
        <dbReference type="Proteomes" id="UP000595140"/>
    </source>
</evidence>
<keyword evidence="3 6" id="KW-0713">Self-incompatibility</keyword>
<dbReference type="PANTHER" id="PTHR31232:SF155">
    <property type="entry name" value="PLANT SELF-INCOMPATIBILITY PROTEIN S1 FAMILY"/>
    <property type="match status" value="1"/>
</dbReference>
<evidence type="ECO:0000256" key="5">
    <source>
        <dbReference type="ARBA" id="ARBA00022729"/>
    </source>
</evidence>
<organism evidence="7 8">
    <name type="scientific">Cuscuta campestris</name>
    <dbReference type="NCBI Taxonomy" id="132261"/>
    <lineage>
        <taxon>Eukaryota</taxon>
        <taxon>Viridiplantae</taxon>
        <taxon>Streptophyta</taxon>
        <taxon>Embryophyta</taxon>
        <taxon>Tracheophyta</taxon>
        <taxon>Spermatophyta</taxon>
        <taxon>Magnoliopsida</taxon>
        <taxon>eudicotyledons</taxon>
        <taxon>Gunneridae</taxon>
        <taxon>Pentapetalae</taxon>
        <taxon>asterids</taxon>
        <taxon>lamiids</taxon>
        <taxon>Solanales</taxon>
        <taxon>Convolvulaceae</taxon>
        <taxon>Cuscuteae</taxon>
        <taxon>Cuscuta</taxon>
        <taxon>Cuscuta subgen. Grammica</taxon>
        <taxon>Cuscuta sect. Cleistogrammica</taxon>
    </lineage>
</organism>